<reference evidence="1 2" key="1">
    <citation type="submission" date="2013-11" db="EMBL/GenBank/DDBJ databases">
        <title>Opisthorchis viverrini - life in the bile duct.</title>
        <authorList>
            <person name="Young N.D."/>
            <person name="Nagarajan N."/>
            <person name="Lin S.J."/>
            <person name="Korhonen P.K."/>
            <person name="Jex A.R."/>
            <person name="Hall R.S."/>
            <person name="Safavi-Hemami H."/>
            <person name="Kaewkong W."/>
            <person name="Bertrand D."/>
            <person name="Gao S."/>
            <person name="Seet Q."/>
            <person name="Wongkham S."/>
            <person name="Teh B.T."/>
            <person name="Wongkham C."/>
            <person name="Intapan P.M."/>
            <person name="Maleewong W."/>
            <person name="Yang X."/>
            <person name="Hu M."/>
            <person name="Wang Z."/>
            <person name="Hofmann A."/>
            <person name="Sternberg P.W."/>
            <person name="Tan P."/>
            <person name="Wang J."/>
            <person name="Gasser R.B."/>
        </authorList>
    </citation>
    <scope>NUCLEOTIDE SEQUENCE [LARGE SCALE GENOMIC DNA]</scope>
</reference>
<dbReference type="KEGG" id="ovi:T265_11167"/>
<evidence type="ECO:0000313" key="1">
    <source>
        <dbReference type="EMBL" id="KER20228.1"/>
    </source>
</evidence>
<organism evidence="1 2">
    <name type="scientific">Opisthorchis viverrini</name>
    <name type="common">Southeast Asian liver fluke</name>
    <dbReference type="NCBI Taxonomy" id="6198"/>
    <lineage>
        <taxon>Eukaryota</taxon>
        <taxon>Metazoa</taxon>
        <taxon>Spiralia</taxon>
        <taxon>Lophotrochozoa</taxon>
        <taxon>Platyhelminthes</taxon>
        <taxon>Trematoda</taxon>
        <taxon>Digenea</taxon>
        <taxon>Opisthorchiida</taxon>
        <taxon>Opisthorchiata</taxon>
        <taxon>Opisthorchiidae</taxon>
        <taxon>Opisthorchis</taxon>
    </lineage>
</organism>
<accession>A0A074YZZ4</accession>
<protein>
    <submittedName>
        <fullName evidence="1">Uncharacterized protein</fullName>
    </submittedName>
</protein>
<evidence type="ECO:0000313" key="2">
    <source>
        <dbReference type="Proteomes" id="UP000054324"/>
    </source>
</evidence>
<name>A0A074YZZ4_OPIVI</name>
<dbReference type="Proteomes" id="UP000054324">
    <property type="component" value="Unassembled WGS sequence"/>
</dbReference>
<dbReference type="EMBL" id="KL597076">
    <property type="protein sequence ID" value="KER20228.1"/>
    <property type="molecule type" value="Genomic_DNA"/>
</dbReference>
<dbReference type="RefSeq" id="XP_009176021.1">
    <property type="nucleotide sequence ID" value="XM_009177757.1"/>
</dbReference>
<dbReference type="AlphaFoldDB" id="A0A074YZZ4"/>
<gene>
    <name evidence="1" type="ORF">T265_11167</name>
</gene>
<sequence length="109" mass="12284">MIGLNSTTRTHLPINLVFTGDSSESLVYDILQQNGLHAGHLMLQLARHSRYRGPFFGSLASKRTHTSSCSLKIGVCHIGVYAASCRRVNEIRWFVCELQSLDPQSFRYD</sequence>
<dbReference type="CTD" id="20325335"/>
<keyword evidence="2" id="KW-1185">Reference proteome</keyword>
<proteinExistence type="predicted"/>
<dbReference type="GeneID" id="20325335"/>